<dbReference type="Pfam" id="PF00570">
    <property type="entry name" value="HRDC"/>
    <property type="match status" value="1"/>
</dbReference>
<dbReference type="InterPro" id="IPR051086">
    <property type="entry name" value="RNase_D-like"/>
</dbReference>
<accession>A0A495IDI6</accession>
<dbReference type="Gene3D" id="3.30.420.10">
    <property type="entry name" value="Ribonuclease H-like superfamily/Ribonuclease H"/>
    <property type="match status" value="1"/>
</dbReference>
<feature type="domain" description="HRDC" evidence="2">
    <location>
        <begin position="242"/>
        <end position="322"/>
    </location>
</feature>
<dbReference type="GO" id="GO:0006139">
    <property type="term" value="P:nucleobase-containing compound metabolic process"/>
    <property type="evidence" value="ECO:0007669"/>
    <property type="project" value="InterPro"/>
</dbReference>
<dbReference type="SMART" id="SM00474">
    <property type="entry name" value="35EXOc"/>
    <property type="match status" value="1"/>
</dbReference>
<dbReference type="InterPro" id="IPR010997">
    <property type="entry name" value="HRDC-like_sf"/>
</dbReference>
<dbReference type="SMART" id="SM00341">
    <property type="entry name" value="HRDC"/>
    <property type="match status" value="1"/>
</dbReference>
<organism evidence="3 4">
    <name type="scientific">Frondihabitans australicus</name>
    <dbReference type="NCBI Taxonomy" id="386892"/>
    <lineage>
        <taxon>Bacteria</taxon>
        <taxon>Bacillati</taxon>
        <taxon>Actinomycetota</taxon>
        <taxon>Actinomycetes</taxon>
        <taxon>Micrococcales</taxon>
        <taxon>Microbacteriaceae</taxon>
        <taxon>Frondihabitans</taxon>
    </lineage>
</organism>
<proteinExistence type="predicted"/>
<dbReference type="InterPro" id="IPR012337">
    <property type="entry name" value="RNaseH-like_sf"/>
</dbReference>
<dbReference type="CDD" id="cd06142">
    <property type="entry name" value="RNaseD_exo"/>
    <property type="match status" value="1"/>
</dbReference>
<dbReference type="InterPro" id="IPR002121">
    <property type="entry name" value="HRDC_dom"/>
</dbReference>
<dbReference type="Gene3D" id="1.10.150.80">
    <property type="entry name" value="HRDC domain"/>
    <property type="match status" value="2"/>
</dbReference>
<dbReference type="GO" id="GO:0000166">
    <property type="term" value="F:nucleotide binding"/>
    <property type="evidence" value="ECO:0007669"/>
    <property type="project" value="InterPro"/>
</dbReference>
<comment type="caution">
    <text evidence="3">The sequence shown here is derived from an EMBL/GenBank/DDBJ whole genome shotgun (WGS) entry which is preliminary data.</text>
</comment>
<dbReference type="InterPro" id="IPR044876">
    <property type="entry name" value="HRDC_dom_sf"/>
</dbReference>
<dbReference type="InterPro" id="IPR041605">
    <property type="entry name" value="Exo_C"/>
</dbReference>
<dbReference type="SUPFAM" id="SSF47819">
    <property type="entry name" value="HRDC-like"/>
    <property type="match status" value="1"/>
</dbReference>
<sequence length="434" mass="48066">MSSAAQTPTPESPADSLLPESQRPARVATADDDHGHVDVIDTREGYFAAIEQIRAGHGPISIDAERASGYRYSQRAYLIQIFRRGSGVFLFDPPAIGSFSELNDVIRDEEWIFHAASQDLACLREVDLDPTRIFDTELGARIAGMPRVGLGAVVEELLGIHLAKEHSAADWSTRPLPQSWLVYAALDVELLVDLRDAMYVVLAEQEKIEIAEEEFDATLRKESKPPRPEPWRRTSGLSTLRGQRALGLVRELWEARDAYAREVDTAPGRLLPDASIIAAVRANPTTKRELGGQKDFVGRASRTELARWWAALERGRATSDLPSLRGPSTDQLPPPRSWIDRAPEADARYKAARPKLQNMAEAMSIPVENLLTPDHLRRVAWDVPEVVDAEHIGEALRRQGAREWQIRFTAPVIAQAFVEAGQSSPETPGSDSSV</sequence>
<dbReference type="EMBL" id="RBKS01000001">
    <property type="protein sequence ID" value="RKR74042.1"/>
    <property type="molecule type" value="Genomic_DNA"/>
</dbReference>
<dbReference type="PROSITE" id="PS50967">
    <property type="entry name" value="HRDC"/>
    <property type="match status" value="1"/>
</dbReference>
<evidence type="ECO:0000313" key="4">
    <source>
        <dbReference type="Proteomes" id="UP000280008"/>
    </source>
</evidence>
<dbReference type="GO" id="GO:0008408">
    <property type="term" value="F:3'-5' exonuclease activity"/>
    <property type="evidence" value="ECO:0007669"/>
    <property type="project" value="InterPro"/>
</dbReference>
<feature type="region of interest" description="Disordered" evidence="1">
    <location>
        <begin position="1"/>
        <end position="33"/>
    </location>
</feature>
<dbReference type="AlphaFoldDB" id="A0A495IDI6"/>
<keyword evidence="4" id="KW-1185">Reference proteome</keyword>
<evidence type="ECO:0000313" key="3">
    <source>
        <dbReference type="EMBL" id="RKR74042.1"/>
    </source>
</evidence>
<dbReference type="PANTHER" id="PTHR47649">
    <property type="entry name" value="RIBONUCLEASE D"/>
    <property type="match status" value="1"/>
</dbReference>
<dbReference type="InterPro" id="IPR002562">
    <property type="entry name" value="3'-5'_exonuclease_dom"/>
</dbReference>
<dbReference type="PANTHER" id="PTHR47649:SF1">
    <property type="entry name" value="RIBONUCLEASE D"/>
    <property type="match status" value="1"/>
</dbReference>
<dbReference type="InterPro" id="IPR036397">
    <property type="entry name" value="RNaseH_sf"/>
</dbReference>
<dbReference type="Pfam" id="PF01612">
    <property type="entry name" value="DNA_pol_A_exo1"/>
    <property type="match status" value="1"/>
</dbReference>
<dbReference type="GO" id="GO:0003676">
    <property type="term" value="F:nucleic acid binding"/>
    <property type="evidence" value="ECO:0007669"/>
    <property type="project" value="InterPro"/>
</dbReference>
<gene>
    <name evidence="3" type="ORF">C8E83_1144</name>
</gene>
<evidence type="ECO:0000259" key="2">
    <source>
        <dbReference type="PROSITE" id="PS50967"/>
    </source>
</evidence>
<dbReference type="SUPFAM" id="SSF53098">
    <property type="entry name" value="Ribonuclease H-like"/>
    <property type="match status" value="1"/>
</dbReference>
<dbReference type="Pfam" id="PF18305">
    <property type="entry name" value="DNA_pol_A_exoN"/>
    <property type="match status" value="1"/>
</dbReference>
<reference evidence="3 4" key="1">
    <citation type="submission" date="2018-10" db="EMBL/GenBank/DDBJ databases">
        <title>Sequencing the genomes of 1000 actinobacteria strains.</title>
        <authorList>
            <person name="Klenk H.-P."/>
        </authorList>
    </citation>
    <scope>NUCLEOTIDE SEQUENCE [LARGE SCALE GENOMIC DNA]</scope>
    <source>
        <strain evidence="3 4">DSM 17894</strain>
    </source>
</reference>
<name>A0A495IDI6_9MICO</name>
<protein>
    <submittedName>
        <fullName evidence="3">Ribonuclease D</fullName>
    </submittedName>
</protein>
<dbReference type="Proteomes" id="UP000280008">
    <property type="component" value="Unassembled WGS sequence"/>
</dbReference>
<evidence type="ECO:0000256" key="1">
    <source>
        <dbReference type="SAM" id="MobiDB-lite"/>
    </source>
</evidence>